<organism evidence="2 3">
    <name type="scientific">Seminavis robusta</name>
    <dbReference type="NCBI Taxonomy" id="568900"/>
    <lineage>
        <taxon>Eukaryota</taxon>
        <taxon>Sar</taxon>
        <taxon>Stramenopiles</taxon>
        <taxon>Ochrophyta</taxon>
        <taxon>Bacillariophyta</taxon>
        <taxon>Bacillariophyceae</taxon>
        <taxon>Bacillariophycidae</taxon>
        <taxon>Naviculales</taxon>
        <taxon>Naviculaceae</taxon>
        <taxon>Seminavis</taxon>
    </lineage>
</organism>
<keyword evidence="3" id="KW-1185">Reference proteome</keyword>
<feature type="region of interest" description="Disordered" evidence="1">
    <location>
        <begin position="97"/>
        <end position="120"/>
    </location>
</feature>
<comment type="caution">
    <text evidence="2">The sequence shown here is derived from an EMBL/GenBank/DDBJ whole genome shotgun (WGS) entry which is preliminary data.</text>
</comment>
<evidence type="ECO:0000313" key="3">
    <source>
        <dbReference type="Proteomes" id="UP001153069"/>
    </source>
</evidence>
<feature type="compositionally biased region" description="Acidic residues" evidence="1">
    <location>
        <begin position="39"/>
        <end position="48"/>
    </location>
</feature>
<proteinExistence type="predicted"/>
<dbReference type="EMBL" id="CAICTM010000133">
    <property type="protein sequence ID" value="CAB9502355.1"/>
    <property type="molecule type" value="Genomic_DNA"/>
</dbReference>
<feature type="region of interest" description="Disordered" evidence="1">
    <location>
        <begin position="1"/>
        <end position="55"/>
    </location>
</feature>
<protein>
    <submittedName>
        <fullName evidence="2">Uncharacterized protein</fullName>
    </submittedName>
</protein>
<dbReference type="AlphaFoldDB" id="A0A9N8DKR7"/>
<evidence type="ECO:0000313" key="2">
    <source>
        <dbReference type="EMBL" id="CAB9502355.1"/>
    </source>
</evidence>
<dbReference type="Proteomes" id="UP001153069">
    <property type="component" value="Unassembled WGS sequence"/>
</dbReference>
<accession>A0A9N8DKR7</accession>
<gene>
    <name evidence="2" type="ORF">SEMRO_134_G063400.1</name>
</gene>
<reference evidence="2" key="1">
    <citation type="submission" date="2020-06" db="EMBL/GenBank/DDBJ databases">
        <authorList>
            <consortium name="Plant Systems Biology data submission"/>
        </authorList>
    </citation>
    <scope>NUCLEOTIDE SEQUENCE</scope>
    <source>
        <strain evidence="2">D6</strain>
    </source>
</reference>
<name>A0A9N8DKR7_9STRA</name>
<feature type="compositionally biased region" description="Low complexity" evidence="1">
    <location>
        <begin position="25"/>
        <end position="38"/>
    </location>
</feature>
<feature type="region of interest" description="Disordered" evidence="1">
    <location>
        <begin position="67"/>
        <end position="86"/>
    </location>
</feature>
<feature type="compositionally biased region" description="Polar residues" evidence="1">
    <location>
        <begin position="73"/>
        <end position="83"/>
    </location>
</feature>
<evidence type="ECO:0000256" key="1">
    <source>
        <dbReference type="SAM" id="MobiDB-lite"/>
    </source>
</evidence>
<sequence>MHHTNNTTSKHDGSIAPDDPGAFGPGSNTTTGTASTTTEGDEEGEGGDLEPPLFRSVAIQPAFAAAFAASKGSPETKQPSSFGPASKSFFGQAVKSPVFNKAPPGASKKTTPRSRSTSPVPRDRVLCHWKAQAMDGVYVLPCYYPRCDRRSATSDQSVDSVLERLFCCFKKLNIQATYEPSFATFGLVLRTPEQVELSLLIWFACKSRASVYVELDKRQSGCGCGPLKYICRILKAIKCCNAELEGDSLCLAKHQELRRGSVEMSERCRKMSLLVASCAAPAGDKKAPAFFKAAPAVPFASFTCVGDQTVNSLEMVWGLLKTPVTWSHGLELLGTVSDPNKSGIESSKAVSKVILLGVSPMAYGEVCCRGIHEKLVHMMQSLVGDSSSSEVEHLSAYQRDCLLQLVLTCLVNAMEVHIKFVAEESESMEVTMEDGTTEASVMSRFLESTKGVVACDIVEVLVTIVSRANTKPHHAYLAVKALFLLSSENSSVRQYVSMAMAAEDKAQRSAALKDAHEVGVQSHGLLEAECERLQRVLQTRH</sequence>